<dbReference type="PATRIC" id="fig|1121305.3.peg.746"/>
<dbReference type="NCBIfam" id="TIGR04501">
    <property type="entry name" value="microcomp_PduB"/>
    <property type="match status" value="1"/>
</dbReference>
<keyword evidence="2" id="KW-1283">Bacterial microcompartment</keyword>
<comment type="caution">
    <text evidence="4">The sequence shown here is derived from an EMBL/GenBank/DDBJ whole genome shotgun (WGS) entry which is preliminary data.</text>
</comment>
<sequence>MDQDIINQVLEEIRKRVNIESSSNDLSNITPKSCQEIEEKEEKREAKTMYDDVPTITEYVGCTIGDTVGLVIANIDSHIHEKMKLDPKYRSLGIISSRTGAGPHIMAADEAVKATNTEIVSIETPRDTKGGAGHGSLIVFAAEDVSDARRAVEVTLKDVERTFGDVYGCDAGHVELHYTARASLALEKAYGAPIGKAFGIIVGAPAAVGLVMADTAMKTANVDLVTYASPDEGTAHSNEIIITITGDSGAVRQSVIAAREVGLGILKSMKQNPVSTTKPYI</sequence>
<dbReference type="InterPro" id="IPR009193">
    <property type="entry name" value="EutL_PduB"/>
</dbReference>
<dbReference type="InterPro" id="IPR030984">
    <property type="entry name" value="PduB"/>
</dbReference>
<accession>A0A151APE2</accession>
<dbReference type="CDD" id="cd07048">
    <property type="entry name" value="BMC_PduB_repeat2"/>
    <property type="match status" value="1"/>
</dbReference>
<organism evidence="4 5">
    <name type="scientific">Clostridium colicanis DSM 13634</name>
    <dbReference type="NCBI Taxonomy" id="1121305"/>
    <lineage>
        <taxon>Bacteria</taxon>
        <taxon>Bacillati</taxon>
        <taxon>Bacillota</taxon>
        <taxon>Clostridia</taxon>
        <taxon>Eubacteriales</taxon>
        <taxon>Clostridiaceae</taxon>
        <taxon>Clostridium</taxon>
    </lineage>
</organism>
<dbReference type="Pfam" id="PF00936">
    <property type="entry name" value="BMC"/>
    <property type="match status" value="2"/>
</dbReference>
<name>A0A151APE2_9CLOT</name>
<dbReference type="Gene3D" id="3.30.70.1710">
    <property type="match status" value="2"/>
</dbReference>
<evidence type="ECO:0000313" key="4">
    <source>
        <dbReference type="EMBL" id="KYH29504.1"/>
    </source>
</evidence>
<evidence type="ECO:0000256" key="2">
    <source>
        <dbReference type="ARBA" id="ARBA00024446"/>
    </source>
</evidence>
<reference evidence="4 5" key="1">
    <citation type="submission" date="2016-02" db="EMBL/GenBank/DDBJ databases">
        <title>Genome sequence of Clostridium colicanis DSM 13634.</title>
        <authorList>
            <person name="Poehlein A."/>
            <person name="Daniel R."/>
        </authorList>
    </citation>
    <scope>NUCLEOTIDE SEQUENCE [LARGE SCALE GENOMIC DNA]</scope>
    <source>
        <strain evidence="4 5">DSM 13634</strain>
    </source>
</reference>
<keyword evidence="5" id="KW-1185">Reference proteome</keyword>
<dbReference type="CDD" id="cd07047">
    <property type="entry name" value="BMC_PduB_repeat1"/>
    <property type="match status" value="1"/>
</dbReference>
<evidence type="ECO:0000313" key="5">
    <source>
        <dbReference type="Proteomes" id="UP000075374"/>
    </source>
</evidence>
<gene>
    <name evidence="4" type="primary">pduB</name>
    <name evidence="4" type="ORF">CLCOL_07350</name>
</gene>
<protein>
    <submittedName>
        <fullName evidence="4">Propanediol utilization protein PduB</fullName>
    </submittedName>
</protein>
<feature type="domain" description="BMC circularly permuted" evidence="3">
    <location>
        <begin position="54"/>
        <end position="163"/>
    </location>
</feature>
<dbReference type="PROSITE" id="PS51931">
    <property type="entry name" value="BMC_CP"/>
    <property type="match status" value="2"/>
</dbReference>
<evidence type="ECO:0000256" key="1">
    <source>
        <dbReference type="ARBA" id="ARBA00024322"/>
    </source>
</evidence>
<feature type="domain" description="BMC circularly permuted" evidence="3">
    <location>
        <begin position="165"/>
        <end position="279"/>
    </location>
</feature>
<dbReference type="AlphaFoldDB" id="A0A151APE2"/>
<dbReference type="InterPro" id="IPR037233">
    <property type="entry name" value="CcmK-like_sf"/>
</dbReference>
<comment type="subcellular location">
    <subcellularLocation>
        <location evidence="1">Bacterial microcompartment</location>
    </subcellularLocation>
</comment>
<dbReference type="Proteomes" id="UP000075374">
    <property type="component" value="Unassembled WGS sequence"/>
</dbReference>
<dbReference type="InterPro" id="IPR044870">
    <property type="entry name" value="BMC_CP"/>
</dbReference>
<dbReference type="GO" id="GO:0005198">
    <property type="term" value="F:structural molecule activity"/>
    <property type="evidence" value="ECO:0007669"/>
    <property type="project" value="InterPro"/>
</dbReference>
<dbReference type="RefSeq" id="WP_061857655.1">
    <property type="nucleotide sequence ID" value="NZ_LTBB01000003.1"/>
</dbReference>
<proteinExistence type="predicted"/>
<evidence type="ECO:0000259" key="3">
    <source>
        <dbReference type="PROSITE" id="PS51931"/>
    </source>
</evidence>
<dbReference type="SUPFAM" id="SSF143414">
    <property type="entry name" value="CcmK-like"/>
    <property type="match status" value="2"/>
</dbReference>
<dbReference type="InterPro" id="IPR000249">
    <property type="entry name" value="BMC_dom"/>
</dbReference>
<dbReference type="PIRSF" id="PIRSF012290">
    <property type="entry name" value="EutL_PduB"/>
    <property type="match status" value="1"/>
</dbReference>
<dbReference type="EMBL" id="LTBB01000003">
    <property type="protein sequence ID" value="KYH29504.1"/>
    <property type="molecule type" value="Genomic_DNA"/>
</dbReference>
<dbReference type="SMART" id="SM00877">
    <property type="entry name" value="BMC"/>
    <property type="match status" value="2"/>
</dbReference>
<dbReference type="NCBIfam" id="NF011944">
    <property type="entry name" value="PRK15415.1"/>
    <property type="match status" value="1"/>
</dbReference>
<dbReference type="GO" id="GO:0031469">
    <property type="term" value="C:bacterial microcompartment"/>
    <property type="evidence" value="ECO:0007669"/>
    <property type="project" value="UniProtKB-SubCell"/>
</dbReference>
<dbReference type="STRING" id="1121305.CLCOL_07350"/>